<comment type="caution">
    <text evidence="2">The sequence shown here is derived from an EMBL/GenBank/DDBJ whole genome shotgun (WGS) entry which is preliminary data.</text>
</comment>
<dbReference type="PANTHER" id="PTHR33525:SF4">
    <property type="entry name" value="CYCLIC DI-GMP PHOSPHODIESTERASE CDGJ"/>
    <property type="match status" value="1"/>
</dbReference>
<evidence type="ECO:0000313" key="2">
    <source>
        <dbReference type="EMBL" id="PXV61134.1"/>
    </source>
</evidence>
<feature type="domain" description="HDOD" evidence="1">
    <location>
        <begin position="1"/>
        <end position="150"/>
    </location>
</feature>
<protein>
    <submittedName>
        <fullName evidence="2">HDOD domain-containing protein</fullName>
    </submittedName>
</protein>
<evidence type="ECO:0000313" key="3">
    <source>
        <dbReference type="Proteomes" id="UP000247389"/>
    </source>
</evidence>
<accession>A0A318DW00</accession>
<dbReference type="InterPro" id="IPR013976">
    <property type="entry name" value="HDOD"/>
</dbReference>
<dbReference type="Proteomes" id="UP000247389">
    <property type="component" value="Unassembled WGS sequence"/>
</dbReference>
<dbReference type="AlphaFoldDB" id="A0A318DW00"/>
<organism evidence="2 3">
    <name type="scientific">Halanaerobium congolense</name>
    <dbReference type="NCBI Taxonomy" id="54121"/>
    <lineage>
        <taxon>Bacteria</taxon>
        <taxon>Bacillati</taxon>
        <taxon>Bacillota</taxon>
        <taxon>Clostridia</taxon>
        <taxon>Halanaerobiales</taxon>
        <taxon>Halanaerobiaceae</taxon>
        <taxon>Halanaerobium</taxon>
    </lineage>
</organism>
<dbReference type="Pfam" id="PF08668">
    <property type="entry name" value="HDOD"/>
    <property type="match status" value="1"/>
</dbReference>
<dbReference type="SUPFAM" id="SSF109604">
    <property type="entry name" value="HD-domain/PDEase-like"/>
    <property type="match status" value="1"/>
</dbReference>
<gene>
    <name evidence="2" type="ORF">C8C78_1476</name>
</gene>
<reference evidence="2 3" key="1">
    <citation type="submission" date="2018-04" db="EMBL/GenBank/DDBJ databases">
        <title>Subsurface microbial communities from deep shales in Ohio and West Virginia, USA.</title>
        <authorList>
            <person name="Wrighton K."/>
        </authorList>
    </citation>
    <scope>NUCLEOTIDE SEQUENCE [LARGE SCALE GENOMIC DNA]</scope>
    <source>
        <strain evidence="2 3">MSL28</strain>
    </source>
</reference>
<evidence type="ECO:0000259" key="1">
    <source>
        <dbReference type="PROSITE" id="PS51833"/>
    </source>
</evidence>
<dbReference type="Gene3D" id="1.10.3210.10">
    <property type="entry name" value="Hypothetical protein af1432"/>
    <property type="match status" value="1"/>
</dbReference>
<dbReference type="InterPro" id="IPR052340">
    <property type="entry name" value="RNase_Y/CdgJ"/>
</dbReference>
<name>A0A318DW00_9FIRM</name>
<dbReference type="PROSITE" id="PS51833">
    <property type="entry name" value="HDOD"/>
    <property type="match status" value="1"/>
</dbReference>
<proteinExistence type="predicted"/>
<dbReference type="PANTHER" id="PTHR33525">
    <property type="match status" value="1"/>
</dbReference>
<sequence>MSYSLLSIINSAAYGYDVKSIRQAIVLLGIDRLRKWCTLYFLKGLSQDKPDILFKTTLIRGYFAELLADNFIDEDKELFMLGAFSLIDVYLDRNIEDILNEVSIPSDFRSALIAREGRLGDLLKFIEIFNRSDSDKLNYYLNKYSLDLNQVSEKYLESLQIADKILSDFE</sequence>
<dbReference type="EMBL" id="QICM01000047">
    <property type="protein sequence ID" value="PXV61134.1"/>
    <property type="molecule type" value="Genomic_DNA"/>
</dbReference>